<sequence length="245" mass="28138">MQSRFKYAYHVLQANGFAIAILKHVPVLQLQEAKNKPDGWEEVSFPSPPHSSLDYVYTVDLDTAFITISTWTKTDGILPSVFRINPAEVHEAPDLSLESLLQKASRPLERFLNLTYGKQTEYIVSGDLKINFDPPTPLNELQYRFFTDFIFQWRFYIDDHILWQYPSTLLNILVIAVLRLAAWDLEISHEVDSRVELPIGFRSVPGWQSPETHIFWFHGFLVVVCNTLDTDSSVTAAVLRAKVPQ</sequence>
<dbReference type="OrthoDB" id="1928087at2759"/>
<keyword evidence="2" id="KW-1185">Reference proteome</keyword>
<gene>
    <name evidence="1" type="ORF">PHISCL_04232</name>
</gene>
<comment type="caution">
    <text evidence="1">The sequence shown here is derived from an EMBL/GenBank/DDBJ whole genome shotgun (WGS) entry which is preliminary data.</text>
</comment>
<dbReference type="Proteomes" id="UP000266188">
    <property type="component" value="Unassembled WGS sequence"/>
</dbReference>
<protein>
    <submittedName>
        <fullName evidence="1">Uncharacterized protein</fullName>
    </submittedName>
</protein>
<dbReference type="AlphaFoldDB" id="A0A3A2ZVT2"/>
<reference evidence="2" key="1">
    <citation type="submission" date="2017-02" db="EMBL/GenBank/DDBJ databases">
        <authorList>
            <person name="Tafer H."/>
            <person name="Lopandic K."/>
        </authorList>
    </citation>
    <scope>NUCLEOTIDE SEQUENCE [LARGE SCALE GENOMIC DNA]</scope>
    <source>
        <strain evidence="2">CBS 366.77</strain>
    </source>
</reference>
<organism evidence="1 2">
    <name type="scientific">Aspergillus sclerotialis</name>
    <dbReference type="NCBI Taxonomy" id="2070753"/>
    <lineage>
        <taxon>Eukaryota</taxon>
        <taxon>Fungi</taxon>
        <taxon>Dikarya</taxon>
        <taxon>Ascomycota</taxon>
        <taxon>Pezizomycotina</taxon>
        <taxon>Eurotiomycetes</taxon>
        <taxon>Eurotiomycetidae</taxon>
        <taxon>Eurotiales</taxon>
        <taxon>Aspergillaceae</taxon>
        <taxon>Aspergillus</taxon>
        <taxon>Aspergillus subgen. Polypaecilum</taxon>
    </lineage>
</organism>
<dbReference type="EMBL" id="MVGC01000121">
    <property type="protein sequence ID" value="RJE23424.1"/>
    <property type="molecule type" value="Genomic_DNA"/>
</dbReference>
<accession>A0A3A2ZVT2</accession>
<name>A0A3A2ZVT2_9EURO</name>
<evidence type="ECO:0000313" key="1">
    <source>
        <dbReference type="EMBL" id="RJE23424.1"/>
    </source>
</evidence>
<evidence type="ECO:0000313" key="2">
    <source>
        <dbReference type="Proteomes" id="UP000266188"/>
    </source>
</evidence>
<proteinExistence type="predicted"/>